<gene>
    <name evidence="13" type="primary">dat</name>
    <name evidence="13" type="ORF">E2K98_04325</name>
</gene>
<protein>
    <recommendedName>
        <fullName evidence="5 12">D-alanine aminotransferase</fullName>
        <ecNumber evidence="4 12">2.6.1.21</ecNumber>
    </recommendedName>
</protein>
<evidence type="ECO:0000256" key="7">
    <source>
        <dbReference type="ARBA" id="ARBA00022679"/>
    </source>
</evidence>
<dbReference type="InterPro" id="IPR018300">
    <property type="entry name" value="Aminotrans_IV_CS"/>
</dbReference>
<dbReference type="GO" id="GO:0030170">
    <property type="term" value="F:pyridoxal phosphate binding"/>
    <property type="evidence" value="ECO:0007669"/>
    <property type="project" value="InterPro"/>
</dbReference>
<name>A0A4R5VZS6_9BACI</name>
<reference evidence="13 14" key="1">
    <citation type="submission" date="2019-03" db="EMBL/GenBank/DDBJ databases">
        <title>Bacillus niacini sp. nov. a Nicotinate-Metabolizing Mesophile Isolated from Soil.</title>
        <authorList>
            <person name="Zhang G."/>
        </authorList>
    </citation>
    <scope>NUCLEOTIDE SEQUENCE [LARGE SCALE GENOMIC DNA]</scope>
    <source>
        <strain evidence="13 14">WN066</strain>
    </source>
</reference>
<dbReference type="NCBIfam" id="TIGR01121">
    <property type="entry name" value="D_amino_aminoT"/>
    <property type="match status" value="1"/>
</dbReference>
<evidence type="ECO:0000256" key="8">
    <source>
        <dbReference type="ARBA" id="ARBA00022898"/>
    </source>
</evidence>
<evidence type="ECO:0000256" key="4">
    <source>
        <dbReference type="ARBA" id="ARBA00012874"/>
    </source>
</evidence>
<dbReference type="InterPro" id="IPR043132">
    <property type="entry name" value="BCAT-like_C"/>
</dbReference>
<dbReference type="Gene3D" id="3.20.10.10">
    <property type="entry name" value="D-amino Acid Aminotransferase, subunit A, domain 2"/>
    <property type="match status" value="1"/>
</dbReference>
<dbReference type="GO" id="GO:0047810">
    <property type="term" value="F:D-alanine-2-oxoglutarate aminotransferase activity"/>
    <property type="evidence" value="ECO:0007669"/>
    <property type="project" value="UniProtKB-EC"/>
</dbReference>
<dbReference type="PANTHER" id="PTHR42743">
    <property type="entry name" value="AMINO-ACID AMINOTRANSFERASE"/>
    <property type="match status" value="1"/>
</dbReference>
<dbReference type="Gene3D" id="3.30.470.10">
    <property type="match status" value="1"/>
</dbReference>
<dbReference type="CDD" id="cd01558">
    <property type="entry name" value="D-AAT_like"/>
    <property type="match status" value="1"/>
</dbReference>
<comment type="subunit">
    <text evidence="3">Homodimer.</text>
</comment>
<comment type="function">
    <text evidence="12">Acts on the D-isomers of alanine, leucine, aspartate, glutamate, aminobutyrate, norvaline and asparagine. The enzyme transfers an amino group from a substrate D-amino acid to the pyridoxal phosphate cofactor to form pyridoxamine and an alpha-keto acid in the first half-reaction.</text>
</comment>
<dbReference type="InterPro" id="IPR043131">
    <property type="entry name" value="BCAT-like_N"/>
</dbReference>
<evidence type="ECO:0000256" key="11">
    <source>
        <dbReference type="RuleBase" id="RU004516"/>
    </source>
</evidence>
<organism evidence="13 14">
    <name type="scientific">Bacillus salipaludis</name>
    <dbReference type="NCBI Taxonomy" id="2547811"/>
    <lineage>
        <taxon>Bacteria</taxon>
        <taxon>Bacillati</taxon>
        <taxon>Bacillota</taxon>
        <taxon>Bacilli</taxon>
        <taxon>Bacillales</taxon>
        <taxon>Bacillaceae</taxon>
        <taxon>Bacillus</taxon>
    </lineage>
</organism>
<dbReference type="Proteomes" id="UP000295132">
    <property type="component" value="Unassembled WGS sequence"/>
</dbReference>
<evidence type="ECO:0000313" key="13">
    <source>
        <dbReference type="EMBL" id="TDK64098.1"/>
    </source>
</evidence>
<evidence type="ECO:0000256" key="10">
    <source>
        <dbReference type="RuleBase" id="RU004106"/>
    </source>
</evidence>
<dbReference type="InterPro" id="IPR036038">
    <property type="entry name" value="Aminotransferase-like"/>
</dbReference>
<evidence type="ECO:0000256" key="9">
    <source>
        <dbReference type="ARBA" id="ARBA00047911"/>
    </source>
</evidence>
<dbReference type="Pfam" id="PF01063">
    <property type="entry name" value="Aminotran_4"/>
    <property type="match status" value="1"/>
</dbReference>
<proteinExistence type="inferred from homology"/>
<comment type="cofactor">
    <cofactor evidence="1 11">
        <name>pyridoxal 5'-phosphate</name>
        <dbReference type="ChEBI" id="CHEBI:597326"/>
    </cofactor>
</comment>
<comment type="catalytic activity">
    <reaction evidence="9 12">
        <text>D-alanine + 2-oxoglutarate = D-glutamate + pyruvate</text>
        <dbReference type="Rhea" id="RHEA:15869"/>
        <dbReference type="ChEBI" id="CHEBI:15361"/>
        <dbReference type="ChEBI" id="CHEBI:16810"/>
        <dbReference type="ChEBI" id="CHEBI:29986"/>
        <dbReference type="ChEBI" id="CHEBI:57416"/>
        <dbReference type="EC" id="2.6.1.21"/>
    </reaction>
</comment>
<keyword evidence="7 13" id="KW-0808">Transferase</keyword>
<keyword evidence="6 13" id="KW-0032">Aminotransferase</keyword>
<dbReference type="RefSeq" id="WP_133333038.1">
    <property type="nucleotide sequence ID" value="NZ_SMYO01000002.1"/>
</dbReference>
<comment type="similarity">
    <text evidence="2 10">Belongs to the class-IV pyridoxal-phosphate-dependent aminotransferase family.</text>
</comment>
<dbReference type="EC" id="2.6.1.21" evidence="4 12"/>
<dbReference type="FunFam" id="3.20.10.10:FF:000002">
    <property type="entry name" value="D-alanine aminotransferase"/>
    <property type="match status" value="1"/>
</dbReference>
<dbReference type="GO" id="GO:0046416">
    <property type="term" value="P:D-amino acid metabolic process"/>
    <property type="evidence" value="ECO:0007669"/>
    <property type="project" value="InterPro"/>
</dbReference>
<dbReference type="EMBL" id="SMYO01000002">
    <property type="protein sequence ID" value="TDK64098.1"/>
    <property type="molecule type" value="Genomic_DNA"/>
</dbReference>
<evidence type="ECO:0000256" key="3">
    <source>
        <dbReference type="ARBA" id="ARBA00011738"/>
    </source>
</evidence>
<evidence type="ECO:0000256" key="6">
    <source>
        <dbReference type="ARBA" id="ARBA00022576"/>
    </source>
</evidence>
<dbReference type="GO" id="GO:0005829">
    <property type="term" value="C:cytosol"/>
    <property type="evidence" value="ECO:0007669"/>
    <property type="project" value="TreeGrafter"/>
</dbReference>
<evidence type="ECO:0000256" key="2">
    <source>
        <dbReference type="ARBA" id="ARBA00009320"/>
    </source>
</evidence>
<dbReference type="PANTHER" id="PTHR42743:SF10">
    <property type="entry name" value="D-ALANINE AMINOTRANSFERASE"/>
    <property type="match status" value="1"/>
</dbReference>
<accession>A0A4R5VZS6</accession>
<evidence type="ECO:0000256" key="12">
    <source>
        <dbReference type="RuleBase" id="RU004520"/>
    </source>
</evidence>
<dbReference type="SUPFAM" id="SSF56752">
    <property type="entry name" value="D-aminoacid aminotransferase-like PLP-dependent enzymes"/>
    <property type="match status" value="1"/>
</dbReference>
<dbReference type="AlphaFoldDB" id="A0A4R5VZS6"/>
<evidence type="ECO:0000256" key="5">
    <source>
        <dbReference type="ARBA" id="ARBA00021779"/>
    </source>
</evidence>
<keyword evidence="8 11" id="KW-0663">Pyridoxal phosphate</keyword>
<dbReference type="InterPro" id="IPR001544">
    <property type="entry name" value="Aminotrans_IV"/>
</dbReference>
<sequence length="279" mass="31232">MNIGYANGKYVQLDEPVIPIDERGHQFGDGVYEVIRVYKGKPFMLEEHLQRLIQSAKAIKLPIQQSVEDFKALILEAVQKSNELESAVYLQITRGVAVRQHLFPAAPVSITMTVRHVAGIDNEAREKGMKAIFHEDERWANCYIKSLNLLPNILAKQIAHDAGCYEAILVRDGFITEGTSSNVYMVKDGVVYTTPLSKQILSGITRMAVKKVTESLGIPFIEKKFTPEELLQADEVFITSTTSEILPIVNVDGKSIGKGTAGEWTKKAYRKFKEFILTD</sequence>
<dbReference type="InterPro" id="IPR050571">
    <property type="entry name" value="Class-IV_PLP-Dep_Aminotrnsfr"/>
</dbReference>
<dbReference type="GO" id="GO:0008652">
    <property type="term" value="P:amino acid biosynthetic process"/>
    <property type="evidence" value="ECO:0007669"/>
    <property type="project" value="UniProtKB-ARBA"/>
</dbReference>
<evidence type="ECO:0000256" key="1">
    <source>
        <dbReference type="ARBA" id="ARBA00001933"/>
    </source>
</evidence>
<dbReference type="GO" id="GO:0046394">
    <property type="term" value="P:carboxylic acid biosynthetic process"/>
    <property type="evidence" value="ECO:0007669"/>
    <property type="project" value="UniProtKB-ARBA"/>
</dbReference>
<dbReference type="PROSITE" id="PS00770">
    <property type="entry name" value="AA_TRANSFER_CLASS_4"/>
    <property type="match status" value="1"/>
</dbReference>
<evidence type="ECO:0000313" key="14">
    <source>
        <dbReference type="Proteomes" id="UP000295132"/>
    </source>
</evidence>
<dbReference type="InterPro" id="IPR005784">
    <property type="entry name" value="D_amino_transT"/>
</dbReference>
<comment type="caution">
    <text evidence="13">The sequence shown here is derived from an EMBL/GenBank/DDBJ whole genome shotgun (WGS) entry which is preliminary data.</text>
</comment>